<accession>A0AAE0JH82</accession>
<reference evidence="2" key="1">
    <citation type="journal article" date="2023" name="Mol. Phylogenet. Evol.">
        <title>Genome-scale phylogeny and comparative genomics of the fungal order Sordariales.</title>
        <authorList>
            <person name="Hensen N."/>
            <person name="Bonometti L."/>
            <person name="Westerberg I."/>
            <person name="Brannstrom I.O."/>
            <person name="Guillou S."/>
            <person name="Cros-Aarteil S."/>
            <person name="Calhoun S."/>
            <person name="Haridas S."/>
            <person name="Kuo A."/>
            <person name="Mondo S."/>
            <person name="Pangilinan J."/>
            <person name="Riley R."/>
            <person name="LaButti K."/>
            <person name="Andreopoulos B."/>
            <person name="Lipzen A."/>
            <person name="Chen C."/>
            <person name="Yan M."/>
            <person name="Daum C."/>
            <person name="Ng V."/>
            <person name="Clum A."/>
            <person name="Steindorff A."/>
            <person name="Ohm R.A."/>
            <person name="Martin F."/>
            <person name="Silar P."/>
            <person name="Natvig D.O."/>
            <person name="Lalanne C."/>
            <person name="Gautier V."/>
            <person name="Ament-Velasquez S.L."/>
            <person name="Kruys A."/>
            <person name="Hutchinson M.I."/>
            <person name="Powell A.J."/>
            <person name="Barry K."/>
            <person name="Miller A.N."/>
            <person name="Grigoriev I.V."/>
            <person name="Debuchy R."/>
            <person name="Gladieux P."/>
            <person name="Hiltunen Thoren M."/>
            <person name="Johannesson H."/>
        </authorList>
    </citation>
    <scope>NUCLEOTIDE SEQUENCE</scope>
    <source>
        <strain evidence="2">CBS 560.94</strain>
    </source>
</reference>
<feature type="transmembrane region" description="Helical" evidence="1">
    <location>
        <begin position="15"/>
        <end position="33"/>
    </location>
</feature>
<name>A0AAE0JH82_9PEZI</name>
<keyword evidence="1" id="KW-1133">Transmembrane helix</keyword>
<sequence>MFNEPQKKPCGPCEVLQSSPLIDCVTLFLHLLLIGSKSNIYLGIFPIPLSLALALVFSRFPQVAL</sequence>
<gene>
    <name evidence="2" type="ORF">B0H65DRAFT_460529</name>
</gene>
<keyword evidence="1" id="KW-0812">Transmembrane</keyword>
<dbReference type="EMBL" id="JAUEPP010000003">
    <property type="protein sequence ID" value="KAK3347459.1"/>
    <property type="molecule type" value="Genomic_DNA"/>
</dbReference>
<dbReference type="Proteomes" id="UP001278500">
    <property type="component" value="Unassembled WGS sequence"/>
</dbReference>
<dbReference type="RefSeq" id="XP_062682541.1">
    <property type="nucleotide sequence ID" value="XM_062826537.1"/>
</dbReference>
<feature type="transmembrane region" description="Helical" evidence="1">
    <location>
        <begin position="40"/>
        <end position="60"/>
    </location>
</feature>
<reference evidence="2" key="2">
    <citation type="submission" date="2023-06" db="EMBL/GenBank/DDBJ databases">
        <authorList>
            <consortium name="Lawrence Berkeley National Laboratory"/>
            <person name="Haridas S."/>
            <person name="Hensen N."/>
            <person name="Bonometti L."/>
            <person name="Westerberg I."/>
            <person name="Brannstrom I.O."/>
            <person name="Guillou S."/>
            <person name="Cros-Aarteil S."/>
            <person name="Calhoun S."/>
            <person name="Kuo A."/>
            <person name="Mondo S."/>
            <person name="Pangilinan J."/>
            <person name="Riley R."/>
            <person name="Labutti K."/>
            <person name="Andreopoulos B."/>
            <person name="Lipzen A."/>
            <person name="Chen C."/>
            <person name="Yanf M."/>
            <person name="Daum C."/>
            <person name="Ng V."/>
            <person name="Clum A."/>
            <person name="Steindorff A."/>
            <person name="Ohm R."/>
            <person name="Martin F."/>
            <person name="Silar P."/>
            <person name="Natvig D."/>
            <person name="Lalanne C."/>
            <person name="Gautier V."/>
            <person name="Ament-Velasquez S.L."/>
            <person name="Kruys A."/>
            <person name="Hutchinson M.I."/>
            <person name="Powell A.J."/>
            <person name="Barry K."/>
            <person name="Miller A.N."/>
            <person name="Grigoriev I.V."/>
            <person name="Debuchy R."/>
            <person name="Gladieux P."/>
            <person name="Thoren M.H."/>
            <person name="Johannesson H."/>
        </authorList>
    </citation>
    <scope>NUCLEOTIDE SEQUENCE</scope>
    <source>
        <strain evidence="2">CBS 560.94</strain>
    </source>
</reference>
<comment type="caution">
    <text evidence="2">The sequence shown here is derived from an EMBL/GenBank/DDBJ whole genome shotgun (WGS) entry which is preliminary data.</text>
</comment>
<proteinExistence type="predicted"/>
<protein>
    <submittedName>
        <fullName evidence="2">Uncharacterized protein</fullName>
    </submittedName>
</protein>
<evidence type="ECO:0000256" key="1">
    <source>
        <dbReference type="SAM" id="Phobius"/>
    </source>
</evidence>
<dbReference type="AlphaFoldDB" id="A0AAE0JH82"/>
<dbReference type="GeneID" id="87863691"/>
<evidence type="ECO:0000313" key="3">
    <source>
        <dbReference type="Proteomes" id="UP001278500"/>
    </source>
</evidence>
<keyword evidence="1" id="KW-0472">Membrane</keyword>
<organism evidence="2 3">
    <name type="scientific">Neurospora tetraspora</name>
    <dbReference type="NCBI Taxonomy" id="94610"/>
    <lineage>
        <taxon>Eukaryota</taxon>
        <taxon>Fungi</taxon>
        <taxon>Dikarya</taxon>
        <taxon>Ascomycota</taxon>
        <taxon>Pezizomycotina</taxon>
        <taxon>Sordariomycetes</taxon>
        <taxon>Sordariomycetidae</taxon>
        <taxon>Sordariales</taxon>
        <taxon>Sordariaceae</taxon>
        <taxon>Neurospora</taxon>
    </lineage>
</organism>
<keyword evidence="3" id="KW-1185">Reference proteome</keyword>
<evidence type="ECO:0000313" key="2">
    <source>
        <dbReference type="EMBL" id="KAK3347459.1"/>
    </source>
</evidence>